<dbReference type="EMBL" id="GGEC01078327">
    <property type="protein sequence ID" value="MBX58811.1"/>
    <property type="molecule type" value="Transcribed_RNA"/>
</dbReference>
<name>A0A2P2PVP0_RHIMU</name>
<accession>A0A2P2PVP0</accession>
<organism evidence="1">
    <name type="scientific">Rhizophora mucronata</name>
    <name type="common">Asiatic mangrove</name>
    <dbReference type="NCBI Taxonomy" id="61149"/>
    <lineage>
        <taxon>Eukaryota</taxon>
        <taxon>Viridiplantae</taxon>
        <taxon>Streptophyta</taxon>
        <taxon>Embryophyta</taxon>
        <taxon>Tracheophyta</taxon>
        <taxon>Spermatophyta</taxon>
        <taxon>Magnoliopsida</taxon>
        <taxon>eudicotyledons</taxon>
        <taxon>Gunneridae</taxon>
        <taxon>Pentapetalae</taxon>
        <taxon>rosids</taxon>
        <taxon>fabids</taxon>
        <taxon>Malpighiales</taxon>
        <taxon>Rhizophoraceae</taxon>
        <taxon>Rhizophora</taxon>
    </lineage>
</organism>
<proteinExistence type="predicted"/>
<reference evidence="1" key="1">
    <citation type="submission" date="2018-02" db="EMBL/GenBank/DDBJ databases">
        <title>Rhizophora mucronata_Transcriptome.</title>
        <authorList>
            <person name="Meera S.P."/>
            <person name="Sreeshan A."/>
            <person name="Augustine A."/>
        </authorList>
    </citation>
    <scope>NUCLEOTIDE SEQUENCE</scope>
    <source>
        <tissue evidence="1">Leaf</tissue>
    </source>
</reference>
<sequence length="24" mass="2597">MAGCGFADLETSSRFTKPAMFDLT</sequence>
<evidence type="ECO:0000313" key="1">
    <source>
        <dbReference type="EMBL" id="MBX58811.1"/>
    </source>
</evidence>
<dbReference type="AlphaFoldDB" id="A0A2P2PVP0"/>
<protein>
    <submittedName>
        <fullName evidence="1">UDP-glucuronic acid 4-epimerase 2</fullName>
    </submittedName>
</protein>